<evidence type="ECO:0000313" key="2">
    <source>
        <dbReference type="Proteomes" id="UP000037688"/>
    </source>
</evidence>
<dbReference type="AlphaFoldDB" id="A0A0M9BPE2"/>
<accession>A0A0M9BPE2</accession>
<dbReference type="EMBL" id="LITU01000053">
    <property type="protein sequence ID" value="KOY16388.1"/>
    <property type="molecule type" value="Genomic_DNA"/>
</dbReference>
<proteinExistence type="predicted"/>
<comment type="caution">
    <text evidence="1">The sequence shown here is derived from an EMBL/GenBank/DDBJ whole genome shotgun (WGS) entry which is preliminary data.</text>
</comment>
<sequence length="86" mass="9886">MSEGIKVELEISAFGQETVPSYDDSFRKHEIARTRILPRETTLAQLEEMVKEMMAEIKVDFQQPEQLLAKVTLRAKETDGELKYLG</sequence>
<dbReference type="PATRIC" id="fig|1705561.3.peg.2065"/>
<gene>
    <name evidence="1" type="ORF">AMS66_11000</name>
</gene>
<dbReference type="RefSeq" id="WP_053780831.1">
    <property type="nucleotide sequence ID" value="NZ_LITU01000053.1"/>
</dbReference>
<evidence type="ECO:0000313" key="1">
    <source>
        <dbReference type="EMBL" id="KOY16388.1"/>
    </source>
</evidence>
<dbReference type="Proteomes" id="UP000037688">
    <property type="component" value="Unassembled WGS sequence"/>
</dbReference>
<reference evidence="1 2" key="1">
    <citation type="submission" date="2015-08" db="EMBL/GenBank/DDBJ databases">
        <title>Draft genome sequence of cellulolytic and xylanolytic Paenibacillus sp. A59, isolated from a decaying forest soil from Patagonia, Argentina.</title>
        <authorList>
            <person name="Ghio S."/>
            <person name="Caceres A.M."/>
            <person name="Talia P."/>
            <person name="Grasso D."/>
            <person name="Campos E."/>
        </authorList>
    </citation>
    <scope>NUCLEOTIDE SEQUENCE [LARGE SCALE GENOMIC DNA]</scope>
    <source>
        <strain evidence="1 2">A59</strain>
    </source>
</reference>
<protein>
    <submittedName>
        <fullName evidence="1">Uncharacterized protein</fullName>
    </submittedName>
</protein>
<name>A0A0M9BPE2_9BACL</name>
<keyword evidence="2" id="KW-1185">Reference proteome</keyword>
<dbReference type="OrthoDB" id="2648732at2"/>
<organism evidence="1 2">
    <name type="scientific">Paenibacillus xylanivorans</name>
    <dbReference type="NCBI Taxonomy" id="1705561"/>
    <lineage>
        <taxon>Bacteria</taxon>
        <taxon>Bacillati</taxon>
        <taxon>Bacillota</taxon>
        <taxon>Bacilli</taxon>
        <taxon>Bacillales</taxon>
        <taxon>Paenibacillaceae</taxon>
        <taxon>Paenibacillus</taxon>
    </lineage>
</organism>